<evidence type="ECO:0000313" key="1">
    <source>
        <dbReference type="EMBL" id="SDU88091.1"/>
    </source>
</evidence>
<organism evidence="1 2">
    <name type="scientific">Pseudomonas brenneri</name>
    <dbReference type="NCBI Taxonomy" id="129817"/>
    <lineage>
        <taxon>Bacteria</taxon>
        <taxon>Pseudomonadati</taxon>
        <taxon>Pseudomonadota</taxon>
        <taxon>Gammaproteobacteria</taxon>
        <taxon>Pseudomonadales</taxon>
        <taxon>Pseudomonadaceae</taxon>
        <taxon>Pseudomonas</taxon>
    </lineage>
</organism>
<accession>A0ABY0W9D9</accession>
<proteinExistence type="predicted"/>
<evidence type="ECO:0000313" key="2">
    <source>
        <dbReference type="Proteomes" id="UP000199620"/>
    </source>
</evidence>
<protein>
    <submittedName>
        <fullName evidence="1">Uncharacterized protein</fullName>
    </submittedName>
</protein>
<dbReference type="Proteomes" id="UP000199620">
    <property type="component" value="Chromosome I"/>
</dbReference>
<keyword evidence="2" id="KW-1185">Reference proteome</keyword>
<sequence length="48" mass="5307">MAAVQALEMYCLIHRHRSLAKARQLPHMIHVAAKIPDLPPIPVGAVEL</sequence>
<name>A0ABY0W9D9_9PSED</name>
<dbReference type="EMBL" id="LT629800">
    <property type="protein sequence ID" value="SDU88091.1"/>
    <property type="molecule type" value="Genomic_DNA"/>
</dbReference>
<gene>
    <name evidence="1" type="ORF">SAMN04490181_0952</name>
</gene>
<reference evidence="1 2" key="1">
    <citation type="submission" date="2016-10" db="EMBL/GenBank/DDBJ databases">
        <authorList>
            <person name="Varghese N."/>
            <person name="Submissions S."/>
        </authorList>
    </citation>
    <scope>NUCLEOTIDE SEQUENCE [LARGE SCALE GENOMIC DNA]</scope>
    <source>
        <strain evidence="1 2">BS2771</strain>
    </source>
</reference>